<organism evidence="2 3">
    <name type="scientific">Pisolithus tinctorius Marx 270</name>
    <dbReference type="NCBI Taxonomy" id="870435"/>
    <lineage>
        <taxon>Eukaryota</taxon>
        <taxon>Fungi</taxon>
        <taxon>Dikarya</taxon>
        <taxon>Basidiomycota</taxon>
        <taxon>Agaricomycotina</taxon>
        <taxon>Agaricomycetes</taxon>
        <taxon>Agaricomycetidae</taxon>
        <taxon>Boletales</taxon>
        <taxon>Sclerodermatineae</taxon>
        <taxon>Pisolithaceae</taxon>
        <taxon>Pisolithus</taxon>
    </lineage>
</organism>
<dbReference type="AlphaFoldDB" id="A0A0C3IB66"/>
<reference evidence="3" key="2">
    <citation type="submission" date="2015-01" db="EMBL/GenBank/DDBJ databases">
        <title>Evolutionary Origins and Diversification of the Mycorrhizal Mutualists.</title>
        <authorList>
            <consortium name="DOE Joint Genome Institute"/>
            <consortium name="Mycorrhizal Genomics Consortium"/>
            <person name="Kohler A."/>
            <person name="Kuo A."/>
            <person name="Nagy L.G."/>
            <person name="Floudas D."/>
            <person name="Copeland A."/>
            <person name="Barry K.W."/>
            <person name="Cichocki N."/>
            <person name="Veneault-Fourrey C."/>
            <person name="LaButti K."/>
            <person name="Lindquist E.A."/>
            <person name="Lipzen A."/>
            <person name="Lundell T."/>
            <person name="Morin E."/>
            <person name="Murat C."/>
            <person name="Riley R."/>
            <person name="Ohm R."/>
            <person name="Sun H."/>
            <person name="Tunlid A."/>
            <person name="Henrissat B."/>
            <person name="Grigoriev I.V."/>
            <person name="Hibbett D.S."/>
            <person name="Martin F."/>
        </authorList>
    </citation>
    <scope>NUCLEOTIDE SEQUENCE [LARGE SCALE GENOMIC DNA]</scope>
    <source>
        <strain evidence="3">Marx 270</strain>
    </source>
</reference>
<accession>A0A0C3IB66</accession>
<feature type="region of interest" description="Disordered" evidence="1">
    <location>
        <begin position="52"/>
        <end position="118"/>
    </location>
</feature>
<proteinExistence type="predicted"/>
<feature type="compositionally biased region" description="Acidic residues" evidence="1">
    <location>
        <begin position="74"/>
        <end position="97"/>
    </location>
</feature>
<reference evidence="2 3" key="1">
    <citation type="submission" date="2014-04" db="EMBL/GenBank/DDBJ databases">
        <authorList>
            <consortium name="DOE Joint Genome Institute"/>
            <person name="Kuo A."/>
            <person name="Kohler A."/>
            <person name="Costa M.D."/>
            <person name="Nagy L.G."/>
            <person name="Floudas D."/>
            <person name="Copeland A."/>
            <person name="Barry K.W."/>
            <person name="Cichocki N."/>
            <person name="Veneault-Fourrey C."/>
            <person name="LaButti K."/>
            <person name="Lindquist E.A."/>
            <person name="Lipzen A."/>
            <person name="Lundell T."/>
            <person name="Morin E."/>
            <person name="Murat C."/>
            <person name="Sun H."/>
            <person name="Tunlid A."/>
            <person name="Henrissat B."/>
            <person name="Grigoriev I.V."/>
            <person name="Hibbett D.S."/>
            <person name="Martin F."/>
            <person name="Nordberg H.P."/>
            <person name="Cantor M.N."/>
            <person name="Hua S.X."/>
        </authorList>
    </citation>
    <scope>NUCLEOTIDE SEQUENCE [LARGE SCALE GENOMIC DNA]</scope>
    <source>
        <strain evidence="2 3">Marx 270</strain>
    </source>
</reference>
<evidence type="ECO:0000313" key="3">
    <source>
        <dbReference type="Proteomes" id="UP000054217"/>
    </source>
</evidence>
<evidence type="ECO:0000313" key="2">
    <source>
        <dbReference type="EMBL" id="KIN94302.1"/>
    </source>
</evidence>
<keyword evidence="3" id="KW-1185">Reference proteome</keyword>
<dbReference type="Proteomes" id="UP000054217">
    <property type="component" value="Unassembled WGS sequence"/>
</dbReference>
<name>A0A0C3IB66_PISTI</name>
<feature type="region of interest" description="Disordered" evidence="1">
    <location>
        <begin position="334"/>
        <end position="395"/>
    </location>
</feature>
<protein>
    <submittedName>
        <fullName evidence="2">Uncharacterized protein</fullName>
    </submittedName>
</protein>
<sequence>MDGRVSAVNEIVAMIFSQYATFLQMEESLAHKGPIRHQLTQTKLLSVFGQLKQDDDEDSNPKGKGKAKARVQDDEGDDDGGQEDMPVGDDRDDDDASGGDMSEACDRGEQENADMNITREQRVERRARAKEQAAAHRQLLAKEAETAIMYLNAVEKPPKIAPKDFGVPTDRLSKLPSHVPKNIFRGQEFVVHHTYEWANQLPNSKKRFMRQLACLAIYEHAICLDRNALEQRQQRCANVGQDLSDVTTRLRFSFRDGTTHSGTSDSNPQPRDIASVICTQASQQIELEKLMDSFHRNRKGPVADLDCMDVEETHDDNMSGHGMNNACDVTDPKHDGKCSNTGESEANDDTGEGASARSKSFAQSRKARANPSSSKTPASPKSLLPVDEGLADSLM</sequence>
<dbReference type="EMBL" id="KN832104">
    <property type="protein sequence ID" value="KIN94302.1"/>
    <property type="molecule type" value="Genomic_DNA"/>
</dbReference>
<dbReference type="HOGENOM" id="CLU_698522_0_0_1"/>
<feature type="compositionally biased region" description="Low complexity" evidence="1">
    <location>
        <begin position="371"/>
        <end position="385"/>
    </location>
</feature>
<gene>
    <name evidence="2" type="ORF">M404DRAFT_11308</name>
</gene>
<evidence type="ECO:0000256" key="1">
    <source>
        <dbReference type="SAM" id="MobiDB-lite"/>
    </source>
</evidence>
<dbReference type="InParanoid" id="A0A0C3IB66"/>